<protein>
    <submittedName>
        <fullName evidence="2">Uncharacterized protein</fullName>
    </submittedName>
</protein>
<feature type="compositionally biased region" description="Polar residues" evidence="1">
    <location>
        <begin position="566"/>
        <end position="575"/>
    </location>
</feature>
<accession>A0A0C9UQ23</accession>
<keyword evidence="3" id="KW-1185">Reference proteome</keyword>
<dbReference type="AlphaFoldDB" id="A0A0C9UQ23"/>
<gene>
    <name evidence="2" type="ORF">M422DRAFT_251627</name>
</gene>
<dbReference type="OrthoDB" id="3239511at2759"/>
<organism evidence="2 3">
    <name type="scientific">Sphaerobolus stellatus (strain SS14)</name>
    <dbReference type="NCBI Taxonomy" id="990650"/>
    <lineage>
        <taxon>Eukaryota</taxon>
        <taxon>Fungi</taxon>
        <taxon>Dikarya</taxon>
        <taxon>Basidiomycota</taxon>
        <taxon>Agaricomycotina</taxon>
        <taxon>Agaricomycetes</taxon>
        <taxon>Phallomycetidae</taxon>
        <taxon>Geastrales</taxon>
        <taxon>Sphaerobolaceae</taxon>
        <taxon>Sphaerobolus</taxon>
    </lineage>
</organism>
<sequence length="621" mass="71029">MVASADFTDGNSYKDILKSILPSVTDILPEKSPLVHCIRLLGIIRAISGLSVVTEDQIKYLESCLPKYEKYCSQVTCLYSKNFNYPKHHSLVHLPEDLRAKGVTENNSTRPGEGFQQEVQQAYDQTNFRDVEPQVVRIDENQEVIARIRMYVDLHDKENQRRLQELDESDGGPQLTPIEGREHWAIGSPLKPIDICKFELSKKDNPAFRHFTRRLIDFLQEAISGDERPQMPLQIIQYQCIYLNYRSFEDWREKRDILRCNPQFYGQPRYDCVAINTAPVSFGRLQSIFKCIDIRGRQCIVTLVTEFKPSTWKPRTVWEGCRIFEEKDYRFVMPKYLVRGCHMLPAFEKSGKVYFFNDLIDNDAFLRFFLNDEIPRPRRAHLPSALYNLYFRILLLHRAADPTSPPASVDNSLDQEAALKPHVVRLHDDAANRHRHRARRLRRQIRWRMVLSIIESKLKEIVQESVVLPYMDDVPFFDTTAHDIGGGIFASAFAHPTTLNTTVTTTEPLSIPGAFSDAESDCGSLFGKGDGNVRQRRTCFGKREDEETARTSIDTTSSVGEEIAASKNSGVSLSLSDDIPPHEGPDSTSYRQPRIVPRDRQVPRGSSGCRREETARVQGGG</sequence>
<dbReference type="EMBL" id="KN837114">
    <property type="protein sequence ID" value="KIJ44988.1"/>
    <property type="molecule type" value="Genomic_DNA"/>
</dbReference>
<name>A0A0C9UQ23_SPHS4</name>
<evidence type="ECO:0000313" key="3">
    <source>
        <dbReference type="Proteomes" id="UP000054279"/>
    </source>
</evidence>
<proteinExistence type="predicted"/>
<evidence type="ECO:0000256" key="1">
    <source>
        <dbReference type="SAM" id="MobiDB-lite"/>
    </source>
</evidence>
<dbReference type="Proteomes" id="UP000054279">
    <property type="component" value="Unassembled WGS sequence"/>
</dbReference>
<reference evidence="2 3" key="1">
    <citation type="submission" date="2014-06" db="EMBL/GenBank/DDBJ databases">
        <title>Evolutionary Origins and Diversification of the Mycorrhizal Mutualists.</title>
        <authorList>
            <consortium name="DOE Joint Genome Institute"/>
            <consortium name="Mycorrhizal Genomics Consortium"/>
            <person name="Kohler A."/>
            <person name="Kuo A."/>
            <person name="Nagy L.G."/>
            <person name="Floudas D."/>
            <person name="Copeland A."/>
            <person name="Barry K.W."/>
            <person name="Cichocki N."/>
            <person name="Veneault-Fourrey C."/>
            <person name="LaButti K."/>
            <person name="Lindquist E.A."/>
            <person name="Lipzen A."/>
            <person name="Lundell T."/>
            <person name="Morin E."/>
            <person name="Murat C."/>
            <person name="Riley R."/>
            <person name="Ohm R."/>
            <person name="Sun H."/>
            <person name="Tunlid A."/>
            <person name="Henrissat B."/>
            <person name="Grigoriev I.V."/>
            <person name="Hibbett D.S."/>
            <person name="Martin F."/>
        </authorList>
    </citation>
    <scope>NUCLEOTIDE SEQUENCE [LARGE SCALE GENOMIC DNA]</scope>
    <source>
        <strain evidence="2 3">SS14</strain>
    </source>
</reference>
<feature type="region of interest" description="Disordered" evidence="1">
    <location>
        <begin position="566"/>
        <end position="621"/>
    </location>
</feature>
<evidence type="ECO:0000313" key="2">
    <source>
        <dbReference type="EMBL" id="KIJ44988.1"/>
    </source>
</evidence>
<dbReference type="HOGENOM" id="CLU_440171_0_0_1"/>